<name>A0A814GX76_9BILA</name>
<keyword evidence="1" id="KW-1133">Transmembrane helix</keyword>
<accession>A0A814GX76</accession>
<sequence>MQVQLNKQYSSSEINEARDEIFKLQYNLNKIEELYHNLYSTLNDQQIHIEEIQTSINQTQTNLEKGGLDLHQILQLKRRKDKHLCFIIIFICTIACFFFLMVITVLINVIKTFGFKRTTKSISDEQKKKTPNFIT</sequence>
<protein>
    <recommendedName>
        <fullName evidence="2">t-SNARE coiled-coil homology domain-containing protein</fullName>
    </recommendedName>
</protein>
<dbReference type="SUPFAM" id="SSF58038">
    <property type="entry name" value="SNARE fusion complex"/>
    <property type="match status" value="1"/>
</dbReference>
<proteinExistence type="predicted"/>
<dbReference type="Proteomes" id="UP000663889">
    <property type="component" value="Unassembled WGS sequence"/>
</dbReference>
<comment type="caution">
    <text evidence="3">The sequence shown here is derived from an EMBL/GenBank/DDBJ whole genome shotgun (WGS) entry which is preliminary data.</text>
</comment>
<evidence type="ECO:0000256" key="1">
    <source>
        <dbReference type="SAM" id="Phobius"/>
    </source>
</evidence>
<keyword evidence="1" id="KW-0472">Membrane</keyword>
<reference evidence="3" key="1">
    <citation type="submission" date="2021-02" db="EMBL/GenBank/DDBJ databases">
        <authorList>
            <person name="Nowell W R."/>
        </authorList>
    </citation>
    <scope>NUCLEOTIDE SEQUENCE</scope>
</reference>
<dbReference type="InterPro" id="IPR000727">
    <property type="entry name" value="T_SNARE_dom"/>
</dbReference>
<dbReference type="Gene3D" id="1.20.5.110">
    <property type="match status" value="1"/>
</dbReference>
<feature type="domain" description="T-SNARE coiled-coil homology" evidence="2">
    <location>
        <begin position="11"/>
        <end position="73"/>
    </location>
</feature>
<gene>
    <name evidence="3" type="ORF">SEV965_LOCUS10866</name>
</gene>
<evidence type="ECO:0000313" key="3">
    <source>
        <dbReference type="EMBL" id="CAF1002636.1"/>
    </source>
</evidence>
<dbReference type="AlphaFoldDB" id="A0A814GX76"/>
<dbReference type="EMBL" id="CAJNOU010000455">
    <property type="protein sequence ID" value="CAF1002636.1"/>
    <property type="molecule type" value="Genomic_DNA"/>
</dbReference>
<evidence type="ECO:0000259" key="2">
    <source>
        <dbReference type="PROSITE" id="PS50192"/>
    </source>
</evidence>
<organism evidence="3 4">
    <name type="scientific">Rotaria sordida</name>
    <dbReference type="NCBI Taxonomy" id="392033"/>
    <lineage>
        <taxon>Eukaryota</taxon>
        <taxon>Metazoa</taxon>
        <taxon>Spiralia</taxon>
        <taxon>Gnathifera</taxon>
        <taxon>Rotifera</taxon>
        <taxon>Eurotatoria</taxon>
        <taxon>Bdelloidea</taxon>
        <taxon>Philodinida</taxon>
        <taxon>Philodinidae</taxon>
        <taxon>Rotaria</taxon>
    </lineage>
</organism>
<feature type="transmembrane region" description="Helical" evidence="1">
    <location>
        <begin position="84"/>
        <end position="110"/>
    </location>
</feature>
<dbReference type="PROSITE" id="PS50192">
    <property type="entry name" value="T_SNARE"/>
    <property type="match status" value="1"/>
</dbReference>
<evidence type="ECO:0000313" key="4">
    <source>
        <dbReference type="Proteomes" id="UP000663889"/>
    </source>
</evidence>
<keyword evidence="1" id="KW-0812">Transmembrane</keyword>